<dbReference type="Pfam" id="PF07943">
    <property type="entry name" value="PBP5_C"/>
    <property type="match status" value="1"/>
</dbReference>
<dbReference type="Gene3D" id="3.40.710.10">
    <property type="entry name" value="DD-peptidase/beta-lactamase superfamily"/>
    <property type="match status" value="1"/>
</dbReference>
<dbReference type="Gene3D" id="2.60.410.10">
    <property type="entry name" value="D-Ala-D-Ala carboxypeptidase, C-terminal domain"/>
    <property type="match status" value="1"/>
</dbReference>
<evidence type="ECO:0000256" key="10">
    <source>
        <dbReference type="ARBA" id="ARBA00022984"/>
    </source>
</evidence>
<dbReference type="GO" id="GO:0006508">
    <property type="term" value="P:proteolysis"/>
    <property type="evidence" value="ECO:0007669"/>
    <property type="project" value="UniProtKB-KW"/>
</dbReference>
<feature type="domain" description="Peptidase S11 D-Ala-D-Ala carboxypeptidase A C-terminal" evidence="16">
    <location>
        <begin position="290"/>
        <end position="390"/>
    </location>
</feature>
<dbReference type="InterPro" id="IPR037167">
    <property type="entry name" value="Peptidase_S11_C_sf"/>
</dbReference>
<dbReference type="EMBL" id="QKRB01000038">
    <property type="protein sequence ID" value="PZD96476.1"/>
    <property type="molecule type" value="Genomic_DNA"/>
</dbReference>
<dbReference type="InterPro" id="IPR012907">
    <property type="entry name" value="Peptidase_S11_C"/>
</dbReference>
<keyword evidence="6" id="KW-0645">Protease</keyword>
<evidence type="ECO:0000256" key="8">
    <source>
        <dbReference type="ARBA" id="ARBA00022801"/>
    </source>
</evidence>
<dbReference type="InterPro" id="IPR001967">
    <property type="entry name" value="Peptidase_S11_N"/>
</dbReference>
<evidence type="ECO:0000256" key="9">
    <source>
        <dbReference type="ARBA" id="ARBA00022960"/>
    </source>
</evidence>
<feature type="active site" description="Proton acceptor" evidence="13">
    <location>
        <position position="66"/>
    </location>
</feature>
<keyword evidence="10" id="KW-0573">Peptidoglycan synthesis</keyword>
<evidence type="ECO:0000256" key="2">
    <source>
        <dbReference type="ARBA" id="ARBA00004752"/>
    </source>
</evidence>
<evidence type="ECO:0000313" key="18">
    <source>
        <dbReference type="Proteomes" id="UP000249522"/>
    </source>
</evidence>
<comment type="catalytic activity">
    <reaction evidence="12">
        <text>Preferential cleavage: (Ac)2-L-Lys-D-Ala-|-D-Ala. Also transpeptidation of peptidyl-alanyl moieties that are N-acyl substituents of D-alanine.</text>
        <dbReference type="EC" id="3.4.16.4"/>
    </reaction>
</comment>
<feature type="binding site" evidence="14">
    <location>
        <position position="240"/>
    </location>
    <ligand>
        <name>substrate</name>
    </ligand>
</feature>
<evidence type="ECO:0000256" key="15">
    <source>
        <dbReference type="RuleBase" id="RU004016"/>
    </source>
</evidence>
<dbReference type="EC" id="3.4.16.4" evidence="4"/>
<keyword evidence="11" id="KW-0961">Cell wall biogenesis/degradation</keyword>
<protein>
    <recommendedName>
        <fullName evidence="4">serine-type D-Ala-D-Ala carboxypeptidase</fullName>
        <ecNumber evidence="4">3.4.16.4</ecNumber>
    </recommendedName>
</protein>
<dbReference type="GO" id="GO:0009252">
    <property type="term" value="P:peptidoglycan biosynthetic process"/>
    <property type="evidence" value="ECO:0007669"/>
    <property type="project" value="UniProtKB-UniPathway"/>
</dbReference>
<keyword evidence="5 17" id="KW-0121">Carboxypeptidase</keyword>
<reference evidence="17 18" key="1">
    <citation type="submission" date="2018-06" db="EMBL/GenBank/DDBJ databases">
        <title>Paenibacillus imtechensis sp. nov.</title>
        <authorList>
            <person name="Pinnaka A.K."/>
            <person name="Singh H."/>
            <person name="Kaur M."/>
        </authorList>
    </citation>
    <scope>NUCLEOTIDE SEQUENCE [LARGE SCALE GENOMIC DNA]</scope>
    <source>
        <strain evidence="17 18">SMB1</strain>
    </source>
</reference>
<dbReference type="Proteomes" id="UP000249522">
    <property type="component" value="Unassembled WGS sequence"/>
</dbReference>
<keyword evidence="7" id="KW-0732">Signal</keyword>
<organism evidence="17 18">
    <name type="scientific">Paenibacillus sambharensis</name>
    <dbReference type="NCBI Taxonomy" id="1803190"/>
    <lineage>
        <taxon>Bacteria</taxon>
        <taxon>Bacillati</taxon>
        <taxon>Bacillota</taxon>
        <taxon>Bacilli</taxon>
        <taxon>Bacillales</taxon>
        <taxon>Paenibacillaceae</taxon>
        <taxon>Paenibacillus</taxon>
    </lineage>
</organism>
<dbReference type="GO" id="GO:0009002">
    <property type="term" value="F:serine-type D-Ala-D-Ala carboxypeptidase activity"/>
    <property type="evidence" value="ECO:0007669"/>
    <property type="project" value="UniProtKB-EC"/>
</dbReference>
<proteinExistence type="inferred from homology"/>
<dbReference type="SMART" id="SM00936">
    <property type="entry name" value="PBP5_C"/>
    <property type="match status" value="1"/>
</dbReference>
<dbReference type="GO" id="GO:0008360">
    <property type="term" value="P:regulation of cell shape"/>
    <property type="evidence" value="ECO:0007669"/>
    <property type="project" value="UniProtKB-KW"/>
</dbReference>
<dbReference type="InterPro" id="IPR018044">
    <property type="entry name" value="Peptidase_S11"/>
</dbReference>
<evidence type="ECO:0000259" key="16">
    <source>
        <dbReference type="SMART" id="SM00936"/>
    </source>
</evidence>
<keyword evidence="8" id="KW-0378">Hydrolase</keyword>
<dbReference type="PANTHER" id="PTHR21581">
    <property type="entry name" value="D-ALANYL-D-ALANINE CARBOXYPEPTIDASE"/>
    <property type="match status" value="1"/>
</dbReference>
<dbReference type="PRINTS" id="PR00725">
    <property type="entry name" value="DADACBPTASE1"/>
</dbReference>
<comment type="pathway">
    <text evidence="2">Cell wall biogenesis; peptidoglycan biosynthesis.</text>
</comment>
<name>A0A2W1LB87_9BACL</name>
<evidence type="ECO:0000256" key="13">
    <source>
        <dbReference type="PIRSR" id="PIRSR618044-1"/>
    </source>
</evidence>
<sequence length="416" mass="45351">MIALTLGGTAALAEGEQAQKDTTSQAASAANLGLNVKAAILIEASTGQVLTEVKADQPLPPASMTKMMVEYIVLDRINNNKLTWDTEVATSKEAASTPPDGSQIYLAEGDKHTVKDLYIAMAVGSANDATIALASYIGGSEQGFVEIMNETAKDLGLETAHFTGATGLNEDTVISARDMAKLAQVIVQKYPEFLDYSSMPRYKFRERDTNEMVNWNWMLGSNASVTNFRKYAYEGVDGMKTGYISAAGYCFTGTAKRGDLRLISVVMNTPSKEARFFETAKLFDYGFNNFEKKTIIAPKSVVESVETVKIKKGKDTEVAAVTETDVTLMVSKGSEPKVELVKTDILPESELVAPIEAGQKVGTLTYEVTDSNGQKVEKQVNLVASEEVEKASWWRLFFRAIKDFFVGLFNGIMGLF</sequence>
<dbReference type="AlphaFoldDB" id="A0A2W1LB87"/>
<keyword evidence="9" id="KW-0133">Cell shape</keyword>
<accession>A0A2W1LB87</accession>
<dbReference type="SUPFAM" id="SSF56601">
    <property type="entry name" value="beta-lactamase/transpeptidase-like"/>
    <property type="match status" value="1"/>
</dbReference>
<evidence type="ECO:0000256" key="1">
    <source>
        <dbReference type="ARBA" id="ARBA00003217"/>
    </source>
</evidence>
<feature type="active site" description="Acyl-ester intermediate" evidence="13">
    <location>
        <position position="63"/>
    </location>
</feature>
<evidence type="ECO:0000256" key="14">
    <source>
        <dbReference type="PIRSR" id="PIRSR618044-2"/>
    </source>
</evidence>
<evidence type="ECO:0000256" key="4">
    <source>
        <dbReference type="ARBA" id="ARBA00012448"/>
    </source>
</evidence>
<dbReference type="UniPathway" id="UPA00219"/>
<gene>
    <name evidence="17" type="ORF">DNH61_07575</name>
</gene>
<evidence type="ECO:0000256" key="7">
    <source>
        <dbReference type="ARBA" id="ARBA00022729"/>
    </source>
</evidence>
<evidence type="ECO:0000256" key="5">
    <source>
        <dbReference type="ARBA" id="ARBA00022645"/>
    </source>
</evidence>
<comment type="similarity">
    <text evidence="3 15">Belongs to the peptidase S11 family.</text>
</comment>
<dbReference type="InterPro" id="IPR012338">
    <property type="entry name" value="Beta-lactam/transpept-like"/>
</dbReference>
<comment type="function">
    <text evidence="1">Removes C-terminal D-alanyl residues from sugar-peptide cell wall precursors.</text>
</comment>
<dbReference type="SUPFAM" id="SSF69189">
    <property type="entry name" value="Penicillin-binding protein associated domain"/>
    <property type="match status" value="1"/>
</dbReference>
<evidence type="ECO:0000256" key="12">
    <source>
        <dbReference type="ARBA" id="ARBA00034000"/>
    </source>
</evidence>
<feature type="active site" evidence="13">
    <location>
        <position position="125"/>
    </location>
</feature>
<dbReference type="InterPro" id="IPR015956">
    <property type="entry name" value="Peniciliin-bd_prot_C_sf"/>
</dbReference>
<evidence type="ECO:0000313" key="17">
    <source>
        <dbReference type="EMBL" id="PZD96476.1"/>
    </source>
</evidence>
<evidence type="ECO:0000256" key="11">
    <source>
        <dbReference type="ARBA" id="ARBA00023316"/>
    </source>
</evidence>
<dbReference type="PANTHER" id="PTHR21581:SF11">
    <property type="entry name" value="D-ALANYL-D-ALANINE CARBOXYPEPTIDASE DACA"/>
    <property type="match status" value="1"/>
</dbReference>
<evidence type="ECO:0000256" key="6">
    <source>
        <dbReference type="ARBA" id="ARBA00022670"/>
    </source>
</evidence>
<keyword evidence="18" id="KW-1185">Reference proteome</keyword>
<dbReference type="GO" id="GO:0071555">
    <property type="term" value="P:cell wall organization"/>
    <property type="evidence" value="ECO:0007669"/>
    <property type="project" value="UniProtKB-KW"/>
</dbReference>
<dbReference type="OrthoDB" id="9791132at2"/>
<evidence type="ECO:0000256" key="3">
    <source>
        <dbReference type="ARBA" id="ARBA00007164"/>
    </source>
</evidence>
<dbReference type="Pfam" id="PF00768">
    <property type="entry name" value="Peptidase_S11"/>
    <property type="match status" value="1"/>
</dbReference>
<comment type="caution">
    <text evidence="17">The sequence shown here is derived from an EMBL/GenBank/DDBJ whole genome shotgun (WGS) entry which is preliminary data.</text>
</comment>